<comment type="caution">
    <text evidence="1">The sequence shown here is derived from an EMBL/GenBank/DDBJ whole genome shotgun (WGS) entry which is preliminary data.</text>
</comment>
<evidence type="ECO:0000313" key="2">
    <source>
        <dbReference type="Proteomes" id="UP001597493"/>
    </source>
</evidence>
<dbReference type="InterPro" id="IPR019734">
    <property type="entry name" value="TPR_rpt"/>
</dbReference>
<reference evidence="2" key="1">
    <citation type="journal article" date="2019" name="Int. J. Syst. Evol. Microbiol.">
        <title>The Global Catalogue of Microorganisms (GCM) 10K type strain sequencing project: providing services to taxonomists for standard genome sequencing and annotation.</title>
        <authorList>
            <consortium name="The Broad Institute Genomics Platform"/>
            <consortium name="The Broad Institute Genome Sequencing Center for Infectious Disease"/>
            <person name="Wu L."/>
            <person name="Ma J."/>
        </authorList>
    </citation>
    <scope>NUCLEOTIDE SEQUENCE [LARGE SCALE GENOMIC DNA]</scope>
    <source>
        <strain evidence="2">TISTR 1827</strain>
    </source>
</reference>
<keyword evidence="2" id="KW-1185">Reference proteome</keyword>
<dbReference type="EMBL" id="JBHUMY010000020">
    <property type="protein sequence ID" value="MFD2661929.1"/>
    <property type="molecule type" value="Genomic_DNA"/>
</dbReference>
<evidence type="ECO:0000313" key="1">
    <source>
        <dbReference type="EMBL" id="MFD2661929.1"/>
    </source>
</evidence>
<dbReference type="RefSeq" id="WP_379275487.1">
    <property type="nucleotide sequence ID" value="NZ_JBHUGT010000029.1"/>
</dbReference>
<protein>
    <recommendedName>
        <fullName evidence="3">Tetratricopeptide repeat protein</fullName>
    </recommendedName>
</protein>
<dbReference type="SMART" id="SM00028">
    <property type="entry name" value="TPR"/>
    <property type="match status" value="2"/>
</dbReference>
<sequence length="251" mass="28595">MFQHLFAVMNETLDQIVQEYASSPPERRVQLEEQLGLLKKASDSLIEQWLVFEEKLSEFQHLQQAFPAAPVPPASGGCQTEAAAELAYSDKQQAAAFDAPSGETALEGGDALSLTDQAAEFFTLGQGYYKLFMFHEADRFFHKAQHECPESNLIRLYLGMTNMHLQNWNEAHRHFQMLVALTDFPKWQALGYNALGCIQAVRRNMEYAEKLFMKAYEVYPEFTDSLYNMKSCKESPQQLSLFFGSTELCCL</sequence>
<gene>
    <name evidence="1" type="ORF">ACFSW5_16865</name>
</gene>
<evidence type="ECO:0008006" key="3">
    <source>
        <dbReference type="Google" id="ProtNLM"/>
    </source>
</evidence>
<dbReference type="SUPFAM" id="SSF48452">
    <property type="entry name" value="TPR-like"/>
    <property type="match status" value="1"/>
</dbReference>
<dbReference type="InterPro" id="IPR011990">
    <property type="entry name" value="TPR-like_helical_dom_sf"/>
</dbReference>
<accession>A0ABW5QZM6</accession>
<proteinExistence type="predicted"/>
<organism evidence="1 2">
    <name type="scientific">Paenibacillus thailandensis</name>
    <dbReference type="NCBI Taxonomy" id="393250"/>
    <lineage>
        <taxon>Bacteria</taxon>
        <taxon>Bacillati</taxon>
        <taxon>Bacillota</taxon>
        <taxon>Bacilli</taxon>
        <taxon>Bacillales</taxon>
        <taxon>Paenibacillaceae</taxon>
        <taxon>Paenibacillus</taxon>
    </lineage>
</organism>
<name>A0ABW5QZM6_9BACL</name>
<dbReference type="Proteomes" id="UP001597493">
    <property type="component" value="Unassembled WGS sequence"/>
</dbReference>
<dbReference type="Gene3D" id="1.25.40.10">
    <property type="entry name" value="Tetratricopeptide repeat domain"/>
    <property type="match status" value="1"/>
</dbReference>